<sequence>MSEISFARATSELKFETSGSDLPAEFKTIAKVKIAKPQPVSYLSLIRSSRTVIQVFYGQVKVVKATFFRQKFFIFDIKFSLNSLTAVLTISKRRKDCDEIAEQLNLFKPKLLLGEQKSANSIQQWLGNMLNNQELRENIRFVQWLSN</sequence>
<accession>V6LXR2</accession>
<dbReference type="EMBL" id="KI546090">
    <property type="protein sequence ID" value="EST45604.1"/>
    <property type="molecule type" value="Genomic_DNA"/>
</dbReference>
<reference evidence="2" key="2">
    <citation type="submission" date="2020-12" db="EMBL/GenBank/DDBJ databases">
        <title>New Spironucleus salmonicida genome in near-complete chromosomes.</title>
        <authorList>
            <person name="Xu F."/>
            <person name="Kurt Z."/>
            <person name="Jimenez-Gonzalez A."/>
            <person name="Astvaldsson A."/>
            <person name="Andersson J.O."/>
            <person name="Svard S.G."/>
        </authorList>
    </citation>
    <scope>NUCLEOTIDE SEQUENCE</scope>
    <source>
        <strain evidence="2">ATCC 50377</strain>
    </source>
</reference>
<evidence type="ECO:0000313" key="3">
    <source>
        <dbReference type="Proteomes" id="UP000018208"/>
    </source>
</evidence>
<evidence type="ECO:0000313" key="1">
    <source>
        <dbReference type="EMBL" id="EST45604.1"/>
    </source>
</evidence>
<name>V6LXR2_9EUKA</name>
<dbReference type="AlphaFoldDB" id="V6LXR2"/>
<reference evidence="1 2" key="1">
    <citation type="journal article" date="2014" name="PLoS Genet.">
        <title>The Genome of Spironucleus salmonicida Highlights a Fish Pathogen Adapted to Fluctuating Environments.</title>
        <authorList>
            <person name="Xu F."/>
            <person name="Jerlstrom-Hultqvist J."/>
            <person name="Einarsson E."/>
            <person name="Astvaldsson A."/>
            <person name="Svard S.G."/>
            <person name="Andersson J.O."/>
        </authorList>
    </citation>
    <scope>NUCLEOTIDE SEQUENCE</scope>
    <source>
        <strain evidence="2">ATCC 50377</strain>
    </source>
</reference>
<protein>
    <submittedName>
        <fullName evidence="1">Uncharacterized protein</fullName>
    </submittedName>
</protein>
<proteinExistence type="predicted"/>
<dbReference type="Proteomes" id="UP000018208">
    <property type="component" value="Unassembled WGS sequence"/>
</dbReference>
<dbReference type="VEuPathDB" id="GiardiaDB:SS50377_20454"/>
<gene>
    <name evidence="1" type="ORF">SS50377_14456</name>
    <name evidence="2" type="ORF">SS50377_20454</name>
</gene>
<dbReference type="EMBL" id="AUWU02000001">
    <property type="protein sequence ID" value="KAH0577104.1"/>
    <property type="molecule type" value="Genomic_DNA"/>
</dbReference>
<keyword evidence="3" id="KW-1185">Reference proteome</keyword>
<organism evidence="1">
    <name type="scientific">Spironucleus salmonicida</name>
    <dbReference type="NCBI Taxonomy" id="348837"/>
    <lineage>
        <taxon>Eukaryota</taxon>
        <taxon>Metamonada</taxon>
        <taxon>Diplomonadida</taxon>
        <taxon>Hexamitidae</taxon>
        <taxon>Hexamitinae</taxon>
        <taxon>Spironucleus</taxon>
    </lineage>
</organism>
<evidence type="ECO:0000313" key="2">
    <source>
        <dbReference type="EMBL" id="KAH0577104.1"/>
    </source>
</evidence>